<dbReference type="InterPro" id="IPR036259">
    <property type="entry name" value="MFS_trans_sf"/>
</dbReference>
<evidence type="ECO:0000313" key="7">
    <source>
        <dbReference type="EMBL" id="ANU62567.1"/>
    </source>
</evidence>
<dbReference type="Pfam" id="PF07690">
    <property type="entry name" value="MFS_1"/>
    <property type="match status" value="1"/>
</dbReference>
<dbReference type="RefSeq" id="WP_068959961.1">
    <property type="nucleotide sequence ID" value="NZ_CAJTAP010000019.1"/>
</dbReference>
<dbReference type="PANTHER" id="PTHR43826:SF3">
    <property type="entry name" value="GLUCOSE-6-PHOSPHATE EXCHANGER SLC37A4"/>
    <property type="match status" value="1"/>
</dbReference>
<dbReference type="STRING" id="1796646.A4V02_01665"/>
<dbReference type="GeneID" id="65535545"/>
<accession>A0A1B1S6Z3</accession>
<feature type="transmembrane region" description="Helical" evidence="5">
    <location>
        <begin position="61"/>
        <end position="82"/>
    </location>
</feature>
<dbReference type="PROSITE" id="PS50850">
    <property type="entry name" value="MFS"/>
    <property type="match status" value="1"/>
</dbReference>
<dbReference type="GO" id="GO:0016020">
    <property type="term" value="C:membrane"/>
    <property type="evidence" value="ECO:0007669"/>
    <property type="project" value="UniProtKB-ARBA"/>
</dbReference>
<protein>
    <submittedName>
        <fullName evidence="7">MFS transporter</fullName>
    </submittedName>
</protein>
<dbReference type="EMBL" id="CP015402">
    <property type="protein sequence ID" value="ANU62567.1"/>
    <property type="molecule type" value="Genomic_DNA"/>
</dbReference>
<dbReference type="GO" id="GO:0012505">
    <property type="term" value="C:endomembrane system"/>
    <property type="evidence" value="ECO:0007669"/>
    <property type="project" value="UniProtKB-SubCell"/>
</dbReference>
<dbReference type="GO" id="GO:0061513">
    <property type="term" value="F:glucose 6-phosphate:phosphate antiporter activity"/>
    <property type="evidence" value="ECO:0007669"/>
    <property type="project" value="TreeGrafter"/>
</dbReference>
<evidence type="ECO:0000313" key="8">
    <source>
        <dbReference type="Proteomes" id="UP000186351"/>
    </source>
</evidence>
<feature type="transmembrane region" description="Helical" evidence="5">
    <location>
        <begin position="378"/>
        <end position="400"/>
    </location>
</feature>
<evidence type="ECO:0000259" key="6">
    <source>
        <dbReference type="PROSITE" id="PS50850"/>
    </source>
</evidence>
<feature type="transmembrane region" description="Helical" evidence="5">
    <location>
        <begin position="178"/>
        <end position="197"/>
    </location>
</feature>
<dbReference type="KEGG" id="pary:A4V02_01665"/>
<evidence type="ECO:0000256" key="5">
    <source>
        <dbReference type="SAM" id="Phobius"/>
    </source>
</evidence>
<dbReference type="OrthoDB" id="9771451at2"/>
<feature type="domain" description="Major facilitator superfamily (MFS) profile" evidence="6">
    <location>
        <begin position="22"/>
        <end position="406"/>
    </location>
</feature>
<dbReference type="InterPro" id="IPR020846">
    <property type="entry name" value="MFS_dom"/>
</dbReference>
<organism evidence="7 8">
    <name type="scientific">Muribaculum intestinale</name>
    <dbReference type="NCBI Taxonomy" id="1796646"/>
    <lineage>
        <taxon>Bacteria</taxon>
        <taxon>Pseudomonadati</taxon>
        <taxon>Bacteroidota</taxon>
        <taxon>Bacteroidia</taxon>
        <taxon>Bacteroidales</taxon>
        <taxon>Muribaculaceae</taxon>
        <taxon>Muribaculum</taxon>
    </lineage>
</organism>
<dbReference type="GO" id="GO:0035435">
    <property type="term" value="P:phosphate ion transmembrane transport"/>
    <property type="evidence" value="ECO:0007669"/>
    <property type="project" value="TreeGrafter"/>
</dbReference>
<keyword evidence="8" id="KW-1185">Reference proteome</keyword>
<gene>
    <name evidence="7" type="ORF">A4V02_01665</name>
</gene>
<dbReference type="PANTHER" id="PTHR43826">
    <property type="entry name" value="GLUCOSE-6-PHOSPHATE EXCHANGER SLC37A4"/>
    <property type="match status" value="1"/>
</dbReference>
<name>A0A1B1S6Z3_9BACT</name>
<accession>A0A1Z2XES8</accession>
<feature type="transmembrane region" description="Helical" evidence="5">
    <location>
        <begin position="292"/>
        <end position="311"/>
    </location>
</feature>
<keyword evidence="4 5" id="KW-0472">Membrane</keyword>
<dbReference type="InterPro" id="IPR051337">
    <property type="entry name" value="OPA_Antiporter"/>
</dbReference>
<feature type="transmembrane region" description="Helical" evidence="5">
    <location>
        <begin position="226"/>
        <end position="247"/>
    </location>
</feature>
<keyword evidence="2 5" id="KW-0812">Transmembrane</keyword>
<dbReference type="InterPro" id="IPR011701">
    <property type="entry name" value="MFS"/>
</dbReference>
<reference evidence="8" key="1">
    <citation type="submission" date="2016-04" db="EMBL/GenBank/DDBJ databases">
        <title>Complete Genome Sequences of Twelve Strains of a Stable Defined Moderately Diverse Mouse Microbiota 2 (sDMDMm2).</title>
        <authorList>
            <person name="Uchimura Y."/>
            <person name="Wyss M."/>
            <person name="Brugiroux S."/>
            <person name="Limenitakis J.P."/>
            <person name="Stecher B."/>
            <person name="McCoy K.D."/>
            <person name="Macpherson A.J."/>
        </authorList>
    </citation>
    <scope>NUCLEOTIDE SEQUENCE [LARGE SCALE GENOMIC DNA]</scope>
    <source>
        <strain evidence="8">YL27</strain>
    </source>
</reference>
<dbReference type="Gene3D" id="1.20.1250.20">
    <property type="entry name" value="MFS general substrate transporter like domains"/>
    <property type="match status" value="2"/>
</dbReference>
<evidence type="ECO:0000256" key="4">
    <source>
        <dbReference type="ARBA" id="ARBA00023136"/>
    </source>
</evidence>
<sequence length="411" mass="44521">MTANNTNIAPAKYRLGGPMAWWVWILVTVFTIYLFNVQTMFSVVQGDIKSALSLDESHLTLIAGTYTWAFAIFQFFGGAFLDCFGSRKVLIPAFIFVTAGVFLYGLATSYTVILLAQVLMALGACCGFVGAGYIGGVWFGMAAYGTMFGYVQVLSSLSSAIQQPITEGLLAHLTYEKLFIYLGFFGVLLVVLAILYMRNPTPVVTKKDPFKVVADNLKQIVKMPQMWIAAMWGGIVFGLNLALGVVWTPKLFTEAGYTLDNGNLGSAMLWLGLAVGSCFWPQWSNRIHSRRIPSIIGVLLMIIGLVGVIYIKMPVWLMVTMMFVIGMGATAHMLAFSVGGDVAGGPLVGTSSAFLNGIMFIFGGILQNIPSTLHSHGSGFHGMFAPYLIAAVIALVFVFIQKETAPANQPK</sequence>
<feature type="transmembrane region" description="Helical" evidence="5">
    <location>
        <begin position="89"/>
        <end position="107"/>
    </location>
</feature>
<keyword evidence="3 5" id="KW-1133">Transmembrane helix</keyword>
<feature type="transmembrane region" description="Helical" evidence="5">
    <location>
        <begin position="113"/>
        <end position="134"/>
    </location>
</feature>
<dbReference type="AlphaFoldDB" id="A0A1B1S6Z3"/>
<feature type="transmembrane region" description="Helical" evidence="5">
    <location>
        <begin position="347"/>
        <end position="366"/>
    </location>
</feature>
<comment type="subcellular location">
    <subcellularLocation>
        <location evidence="1">Endomembrane system</location>
        <topology evidence="1">Multi-pass membrane protein</topology>
    </subcellularLocation>
</comment>
<dbReference type="SUPFAM" id="SSF103473">
    <property type="entry name" value="MFS general substrate transporter"/>
    <property type="match status" value="1"/>
</dbReference>
<feature type="transmembrane region" description="Helical" evidence="5">
    <location>
        <begin position="21"/>
        <end position="41"/>
    </location>
</feature>
<evidence type="ECO:0000256" key="2">
    <source>
        <dbReference type="ARBA" id="ARBA00022692"/>
    </source>
</evidence>
<evidence type="ECO:0000256" key="3">
    <source>
        <dbReference type="ARBA" id="ARBA00022989"/>
    </source>
</evidence>
<feature type="transmembrane region" description="Helical" evidence="5">
    <location>
        <begin position="317"/>
        <end position="335"/>
    </location>
</feature>
<dbReference type="Proteomes" id="UP000186351">
    <property type="component" value="Chromosome"/>
</dbReference>
<feature type="transmembrane region" description="Helical" evidence="5">
    <location>
        <begin position="262"/>
        <end position="280"/>
    </location>
</feature>
<proteinExistence type="predicted"/>
<evidence type="ECO:0000256" key="1">
    <source>
        <dbReference type="ARBA" id="ARBA00004127"/>
    </source>
</evidence>